<accession>G0L2V9</accession>
<organism evidence="2 3">
    <name type="scientific">Zobellia galactanivorans (strain DSM 12802 / CCUG 47099 / CIP 106680 / NCIMB 13871 / Dsij)</name>
    <dbReference type="NCBI Taxonomy" id="63186"/>
    <lineage>
        <taxon>Bacteria</taxon>
        <taxon>Pseudomonadati</taxon>
        <taxon>Bacteroidota</taxon>
        <taxon>Flavobacteriia</taxon>
        <taxon>Flavobacteriales</taxon>
        <taxon>Flavobacteriaceae</taxon>
        <taxon>Zobellia</taxon>
    </lineage>
</organism>
<proteinExistence type="predicted"/>
<sequence length="291" mass="33462">MGIIKKIFGRKQNIRKRKGNPDVYDMPNEDERMNWAMEKARLTFHYFKTCTENPKEGQAYFSVKARIEDGSNVEHIWLLEPNFDLEGNVYGRVGNEPIDVKNVSLDENIGIAFDHVSDWMIVENGRLIGGYTLRAIREGLTGDALQNFDKSLGGIVIDEGEDHFLPDHDTPEGAILALEEAYDQDDLEKSLNCKDFRKEAEFLLKKSVQIEIDEELIQNTAEVLRLSFIKNMQENGMPKFNGIKRAFQRQNLSDEHCIVTEICRYPDGGLSRQRLNTYKIDGQWKVLGLEE</sequence>
<dbReference type="InterPro" id="IPR018756">
    <property type="entry name" value="DUF2314"/>
</dbReference>
<dbReference type="AlphaFoldDB" id="G0L2V9"/>
<dbReference type="KEGG" id="zga:ZOBELLIA_4093"/>
<protein>
    <recommendedName>
        <fullName evidence="1">DUF2314 domain-containing protein</fullName>
    </recommendedName>
</protein>
<evidence type="ECO:0000313" key="3">
    <source>
        <dbReference type="Proteomes" id="UP000008898"/>
    </source>
</evidence>
<name>G0L2V9_ZOBGA</name>
<evidence type="ECO:0000313" key="2">
    <source>
        <dbReference type="EMBL" id="CAZ98228.1"/>
    </source>
</evidence>
<gene>
    <name evidence="2" type="ordered locus">zobellia_4093</name>
</gene>
<dbReference type="EMBL" id="FP476056">
    <property type="protein sequence ID" value="CAZ98228.1"/>
    <property type="molecule type" value="Genomic_DNA"/>
</dbReference>
<dbReference type="Pfam" id="PF10077">
    <property type="entry name" value="DUF2314"/>
    <property type="match status" value="1"/>
</dbReference>
<dbReference type="HOGENOM" id="CLU_955436_0_0_10"/>
<dbReference type="OrthoDB" id="884440at2"/>
<dbReference type="RefSeq" id="WP_013995416.1">
    <property type="nucleotide sequence ID" value="NC_015844.1"/>
</dbReference>
<keyword evidence="3" id="KW-1185">Reference proteome</keyword>
<evidence type="ECO:0000259" key="1">
    <source>
        <dbReference type="Pfam" id="PF10077"/>
    </source>
</evidence>
<dbReference type="Proteomes" id="UP000008898">
    <property type="component" value="Chromosome"/>
</dbReference>
<reference evidence="3" key="1">
    <citation type="submission" date="2009-07" db="EMBL/GenBank/DDBJ databases">
        <title>Complete genome sequence of Zobellia galactanivorans Dsij.</title>
        <authorList>
            <consortium name="Genoscope - CEA"/>
        </authorList>
    </citation>
    <scope>NUCLEOTIDE SEQUENCE [LARGE SCALE GENOMIC DNA]</scope>
    <source>
        <strain evidence="3">DSM 12802 / CCUG 47099 / CIP 106680 / NCIMB 13871 / Dsij</strain>
    </source>
</reference>
<reference evidence="2 3" key="2">
    <citation type="journal article" date="2012" name="Environ. Microbiol.">
        <title>Characterization of the first alginolytic operons in a marine bacterium: from their emergence in marine Flavobacteriia to their independent transfers to marine Proteobacteria and human gut Bacteroides.</title>
        <authorList>
            <person name="Thomas F."/>
            <person name="Barbeyron T."/>
            <person name="Tonon T."/>
            <person name="Genicot S."/>
            <person name="Czjzek M."/>
            <person name="Michel G."/>
        </authorList>
    </citation>
    <scope>NUCLEOTIDE SEQUENCE [LARGE SCALE GENOMIC DNA]</scope>
    <source>
        <strain evidence="3">DSM 12802 / CCUG 47099 / CIP 106680 / NCIMB 13871 / Dsij</strain>
    </source>
</reference>
<feature type="domain" description="DUF2314" evidence="1">
    <location>
        <begin position="30"/>
        <end position="153"/>
    </location>
</feature>